<dbReference type="GO" id="GO:0005829">
    <property type="term" value="C:cytosol"/>
    <property type="evidence" value="ECO:0007669"/>
    <property type="project" value="TreeGrafter"/>
</dbReference>
<proteinExistence type="predicted"/>
<keyword evidence="2" id="KW-0238">DNA-binding</keyword>
<dbReference type="InterPro" id="IPR018490">
    <property type="entry name" value="cNMP-bd_dom_sf"/>
</dbReference>
<dbReference type="SUPFAM" id="SSF46785">
    <property type="entry name" value="Winged helix' DNA-binding domain"/>
    <property type="match status" value="1"/>
</dbReference>
<gene>
    <name evidence="5" type="ORF">B9Z37_05055</name>
</gene>
<protein>
    <submittedName>
        <fullName evidence="5">Crp/Fnr family transcriptional regulator</fullName>
    </submittedName>
</protein>
<dbReference type="PANTHER" id="PTHR24567">
    <property type="entry name" value="CRP FAMILY TRANSCRIPTIONAL REGULATORY PROTEIN"/>
    <property type="match status" value="1"/>
</dbReference>
<evidence type="ECO:0000256" key="3">
    <source>
        <dbReference type="ARBA" id="ARBA00023163"/>
    </source>
</evidence>
<keyword evidence="3" id="KW-0804">Transcription</keyword>
<comment type="caution">
    <text evidence="5">The sequence shown here is derived from an EMBL/GenBank/DDBJ whole genome shotgun (WGS) entry which is preliminary data.</text>
</comment>
<dbReference type="SUPFAM" id="SSF51206">
    <property type="entry name" value="cAMP-binding domain-like"/>
    <property type="match status" value="1"/>
</dbReference>
<organism evidence="5 6">
    <name type="scientific">Limnohabitans parvus II-B4</name>
    <dbReference type="NCBI Taxonomy" id="1293052"/>
    <lineage>
        <taxon>Bacteria</taxon>
        <taxon>Pseudomonadati</taxon>
        <taxon>Pseudomonadota</taxon>
        <taxon>Betaproteobacteria</taxon>
        <taxon>Burkholderiales</taxon>
        <taxon>Comamonadaceae</taxon>
        <taxon>Limnohabitans</taxon>
    </lineage>
</organism>
<evidence type="ECO:0000256" key="1">
    <source>
        <dbReference type="ARBA" id="ARBA00023015"/>
    </source>
</evidence>
<dbReference type="InterPro" id="IPR036390">
    <property type="entry name" value="WH_DNA-bd_sf"/>
</dbReference>
<dbReference type="Gene3D" id="2.60.120.10">
    <property type="entry name" value="Jelly Rolls"/>
    <property type="match status" value="1"/>
</dbReference>
<dbReference type="OrthoDB" id="8969464at2"/>
<dbReference type="RefSeq" id="WP_108311961.1">
    <property type="nucleotide sequence ID" value="NZ_NESN01000002.1"/>
</dbReference>
<dbReference type="InterPro" id="IPR012318">
    <property type="entry name" value="HTH_CRP"/>
</dbReference>
<keyword evidence="1" id="KW-0805">Transcription regulation</keyword>
<accession>A0A315E8F4</accession>
<name>A0A315E8F4_9BURK</name>
<dbReference type="PANTHER" id="PTHR24567:SF74">
    <property type="entry name" value="HTH-TYPE TRANSCRIPTIONAL REGULATOR ARCR"/>
    <property type="match status" value="1"/>
</dbReference>
<dbReference type="GO" id="GO:0003677">
    <property type="term" value="F:DNA binding"/>
    <property type="evidence" value="ECO:0007669"/>
    <property type="project" value="UniProtKB-KW"/>
</dbReference>
<dbReference type="GO" id="GO:0003700">
    <property type="term" value="F:DNA-binding transcription factor activity"/>
    <property type="evidence" value="ECO:0007669"/>
    <property type="project" value="TreeGrafter"/>
</dbReference>
<reference evidence="5 6" key="1">
    <citation type="submission" date="2017-04" db="EMBL/GenBank/DDBJ databases">
        <title>Unexpected and diverse lifestyles within the genus Limnohabitans.</title>
        <authorList>
            <person name="Kasalicky V."/>
            <person name="Mehrshad M."/>
            <person name="Andrei S.-A."/>
            <person name="Salcher M."/>
            <person name="Kratochvilova H."/>
            <person name="Simek K."/>
            <person name="Ghai R."/>
        </authorList>
    </citation>
    <scope>NUCLEOTIDE SEQUENCE [LARGE SCALE GENOMIC DNA]</scope>
    <source>
        <strain evidence="5 6">II-B4</strain>
    </source>
</reference>
<sequence>MQTTLKLNKIIGFLPESILKEWLPYFEPVELALGQVLFEPGRIIGHLYFPLTAIVSWGHILENGASSEIAITGREGMVGIYQLMGAAQTNNRAIVQKAGSAMRIRLSVVLNSFNQGNAVQKVFLRYAQTLMNQISQVSVCNRHHTLEQQLCRMLLLTLDRQDSQTIVLTQELMASLLGVRREGVTHAAHRLMNENILHYSRGNITVLDRKALEERTCECYSVISREYDRFLNALV</sequence>
<dbReference type="Pfam" id="PF13545">
    <property type="entry name" value="HTH_Crp_2"/>
    <property type="match status" value="1"/>
</dbReference>
<keyword evidence="6" id="KW-1185">Reference proteome</keyword>
<dbReference type="SMART" id="SM00419">
    <property type="entry name" value="HTH_CRP"/>
    <property type="match status" value="1"/>
</dbReference>
<evidence type="ECO:0000313" key="6">
    <source>
        <dbReference type="Proteomes" id="UP000250790"/>
    </source>
</evidence>
<evidence type="ECO:0000313" key="5">
    <source>
        <dbReference type="EMBL" id="PUE53953.1"/>
    </source>
</evidence>
<dbReference type="InterPro" id="IPR014710">
    <property type="entry name" value="RmlC-like_jellyroll"/>
</dbReference>
<dbReference type="InterPro" id="IPR050397">
    <property type="entry name" value="Env_Response_Regulators"/>
</dbReference>
<evidence type="ECO:0000256" key="2">
    <source>
        <dbReference type="ARBA" id="ARBA00023125"/>
    </source>
</evidence>
<evidence type="ECO:0000259" key="4">
    <source>
        <dbReference type="SMART" id="SM00419"/>
    </source>
</evidence>
<dbReference type="AlphaFoldDB" id="A0A315E8F4"/>
<feature type="domain" description="HTH crp-type" evidence="4">
    <location>
        <begin position="160"/>
        <end position="208"/>
    </location>
</feature>
<dbReference type="EMBL" id="NESN01000002">
    <property type="protein sequence ID" value="PUE53953.1"/>
    <property type="molecule type" value="Genomic_DNA"/>
</dbReference>
<dbReference type="Proteomes" id="UP000250790">
    <property type="component" value="Unassembled WGS sequence"/>
</dbReference>